<dbReference type="Gene3D" id="1.10.287.110">
    <property type="entry name" value="DnaJ domain"/>
    <property type="match status" value="1"/>
</dbReference>
<proteinExistence type="predicted"/>
<dbReference type="PROSITE" id="PS50076">
    <property type="entry name" value="DNAJ_2"/>
    <property type="match status" value="1"/>
</dbReference>
<dbReference type="AlphaFoldDB" id="A0A2N9HGJ5"/>
<name>A0A2N9HGJ5_FAGSY</name>
<dbReference type="InterPro" id="IPR001623">
    <property type="entry name" value="DnaJ_domain"/>
</dbReference>
<evidence type="ECO:0000313" key="2">
    <source>
        <dbReference type="EMBL" id="SPD10709.1"/>
    </source>
</evidence>
<protein>
    <recommendedName>
        <fullName evidence="1">J domain-containing protein</fullName>
    </recommendedName>
</protein>
<dbReference type="PRINTS" id="PR00625">
    <property type="entry name" value="JDOMAIN"/>
</dbReference>
<reference evidence="2" key="1">
    <citation type="submission" date="2018-02" db="EMBL/GenBank/DDBJ databases">
        <authorList>
            <person name="Cohen D.B."/>
            <person name="Kent A.D."/>
        </authorList>
    </citation>
    <scope>NUCLEOTIDE SEQUENCE</scope>
</reference>
<dbReference type="CDD" id="cd06257">
    <property type="entry name" value="DnaJ"/>
    <property type="match status" value="1"/>
</dbReference>
<dbReference type="SMART" id="SM00271">
    <property type="entry name" value="DnaJ"/>
    <property type="match status" value="1"/>
</dbReference>
<dbReference type="Pfam" id="PF00226">
    <property type="entry name" value="DnaJ"/>
    <property type="match status" value="1"/>
</dbReference>
<accession>A0A2N9HGJ5</accession>
<organism evidence="2">
    <name type="scientific">Fagus sylvatica</name>
    <name type="common">Beechnut</name>
    <dbReference type="NCBI Taxonomy" id="28930"/>
    <lineage>
        <taxon>Eukaryota</taxon>
        <taxon>Viridiplantae</taxon>
        <taxon>Streptophyta</taxon>
        <taxon>Embryophyta</taxon>
        <taxon>Tracheophyta</taxon>
        <taxon>Spermatophyta</taxon>
        <taxon>Magnoliopsida</taxon>
        <taxon>eudicotyledons</taxon>
        <taxon>Gunneridae</taxon>
        <taxon>Pentapetalae</taxon>
        <taxon>rosids</taxon>
        <taxon>fabids</taxon>
        <taxon>Fagales</taxon>
        <taxon>Fagaceae</taxon>
        <taxon>Fagus</taxon>
    </lineage>
</organism>
<dbReference type="PANTHER" id="PTHR44137">
    <property type="entry name" value="BNAC03G44070D PROTEIN"/>
    <property type="match status" value="1"/>
</dbReference>
<dbReference type="SUPFAM" id="SSF46565">
    <property type="entry name" value="Chaperone J-domain"/>
    <property type="match status" value="1"/>
</dbReference>
<dbReference type="PANTHER" id="PTHR44137:SF13">
    <property type="entry name" value="CHAPERONE DNAJ-DOMAIN SUPERFAMILY PROTEIN"/>
    <property type="match status" value="1"/>
</dbReference>
<dbReference type="InterPro" id="IPR036869">
    <property type="entry name" value="J_dom_sf"/>
</dbReference>
<sequence length="265" mass="31133">MARVGQESDFKAHLVTQICFISTRSIACIHRQHCSRVKSHFIDWYQVLGVEENSGTDIIRKRYHKLALQLHPDKNKHPKAETAFKLVSEASTCLSDSAKRRAFDLERWKNFCLECNKIPYTNRNFSVPKPKGWNHTSQSKSHKIWRGLKDIRERLREEAKVIENCLKTRATSRKESPLFNPPSYLFPSNQRTQKESPIFNPSDYSFQGYPHLRTRIYKKPENYWYLQTGNIMKCEPGSWRNNDTPIFEVRSESAMLRSKSTCMRS</sequence>
<evidence type="ECO:0000259" key="1">
    <source>
        <dbReference type="PROSITE" id="PS50076"/>
    </source>
</evidence>
<gene>
    <name evidence="2" type="ORF">FSB_LOCUS38591</name>
</gene>
<dbReference type="EMBL" id="OIVN01003358">
    <property type="protein sequence ID" value="SPD10709.1"/>
    <property type="molecule type" value="Genomic_DNA"/>
</dbReference>
<feature type="domain" description="J" evidence="1">
    <location>
        <begin position="43"/>
        <end position="107"/>
    </location>
</feature>